<dbReference type="InterPro" id="IPR000917">
    <property type="entry name" value="Sulfatase_N"/>
</dbReference>
<evidence type="ECO:0000256" key="3">
    <source>
        <dbReference type="ARBA" id="ARBA00022801"/>
    </source>
</evidence>
<keyword evidence="2" id="KW-0479">Metal-binding</keyword>
<comment type="caution">
    <text evidence="6">The sequence shown here is derived from an EMBL/GenBank/DDBJ whole genome shotgun (WGS) entry which is preliminary data.</text>
</comment>
<dbReference type="PANTHER" id="PTHR42693">
    <property type="entry name" value="ARYLSULFATASE FAMILY MEMBER"/>
    <property type="match status" value="1"/>
</dbReference>
<evidence type="ECO:0000256" key="2">
    <source>
        <dbReference type="ARBA" id="ARBA00022723"/>
    </source>
</evidence>
<organism evidence="6">
    <name type="scientific">Nocardia globerula</name>
    <dbReference type="NCBI Taxonomy" id="1818"/>
    <lineage>
        <taxon>Bacteria</taxon>
        <taxon>Bacillati</taxon>
        <taxon>Actinomycetota</taxon>
        <taxon>Actinomycetes</taxon>
        <taxon>Mycobacteriales</taxon>
        <taxon>Nocardiaceae</taxon>
        <taxon>Nocardia</taxon>
    </lineage>
</organism>
<reference evidence="6" key="1">
    <citation type="submission" date="2019-07" db="EMBL/GenBank/DDBJ databases">
        <title>Genomic Encyclopedia of Type Strains, Phase IV (KMG-IV): sequencing the most valuable type-strain genomes for metagenomic binning, comparative biology and taxonomic classification.</title>
        <authorList>
            <person name="Goeker M."/>
        </authorList>
    </citation>
    <scope>NUCLEOTIDE SEQUENCE</scope>
    <source>
        <strain evidence="6">DSM 44596</strain>
    </source>
</reference>
<comment type="similarity">
    <text evidence="1">Belongs to the sulfatase family.</text>
</comment>
<proteinExistence type="inferred from homology"/>
<evidence type="ECO:0000313" key="6">
    <source>
        <dbReference type="EMBL" id="TYQ07755.1"/>
    </source>
</evidence>
<protein>
    <submittedName>
        <fullName evidence="6">Arylsulfatase</fullName>
    </submittedName>
</protein>
<dbReference type="InterPro" id="IPR017850">
    <property type="entry name" value="Alkaline_phosphatase_core_sf"/>
</dbReference>
<dbReference type="PROSITE" id="PS00523">
    <property type="entry name" value="SULFATASE_1"/>
    <property type="match status" value="1"/>
</dbReference>
<dbReference type="Gene3D" id="3.40.720.10">
    <property type="entry name" value="Alkaline Phosphatase, subunit A"/>
    <property type="match status" value="1"/>
</dbReference>
<keyword evidence="3" id="KW-0378">Hydrolase</keyword>
<dbReference type="SUPFAM" id="SSF53649">
    <property type="entry name" value="Alkaline phosphatase-like"/>
    <property type="match status" value="1"/>
</dbReference>
<dbReference type="AlphaFoldDB" id="A0A652YVM3"/>
<dbReference type="Gene3D" id="3.30.1120.10">
    <property type="match status" value="1"/>
</dbReference>
<gene>
    <name evidence="6" type="ORF">FNL38_101120</name>
</gene>
<accession>A0A652YVM3</accession>
<keyword evidence="4" id="KW-0106">Calcium</keyword>
<evidence type="ECO:0000256" key="4">
    <source>
        <dbReference type="ARBA" id="ARBA00022837"/>
    </source>
</evidence>
<sequence length="737" mass="80192">MTNKAPNVLIVLVDDMGFGATSPFGGPIDMPTAQRLADDGLKYNRFHTTALCSPTRASLLTGRNPHAVGFGTVTNFESTDPGYNCTRPDSAATLAMTLRENGYNTAAFGKWHQTPGVETGPAGPFDRWPTGEGFEHFYGFLGGSTDQYYPALYNGITPVDAPAGPEEGYHLSEDLADRLIDWVGHQQAAAPDKPFFTYLALGATHSPLQVPAQWRDKYAGKFAHGWNRQRDITVTRQHELGVVPEDGQLTAWLDFIPQWDSMSDEDRRAAELLMELYAGFAEHTDAQVGRVIDALDDMAALENTLVFYILGDNGAAGEGGMLGTANEGILFNGLKDTSARIIDKSAELGGPTTAPQYPIGWALAMDTPYQWVKQVASHYGGTRNPLIVHWPSGIDSGGEIREQWHFVSDVVPTVLEAAGIAQPGTVGGVAQQPMDGVSMLYSLNDPSAPDRRTTQYFEVFGNRGIYHEGWVACTAHRVPMQAASGDKPFEDDVWELYDTNTDWTEAADLASTRPDKLAELQAVFEREAVRNQVLLDNTRMQRMRKGSVKPAPSSHTYPGSMPPLLPDAAPKLFNRSHAITANVELSEAGRTGVVVAQGARADGGWSLYVHDGALTYCNNVADLHVQHVRSRVVIEPGHHDLRMELHYEGDGLGSGAQIVLLVDGAVVASDRIERTTPFYIGGTGLLTIGRCHGVAISSDYTDRDRFVGTVRSVRVDLDDLPPRETEADLARIAFAVQ</sequence>
<dbReference type="EMBL" id="VNIQ01000001">
    <property type="protein sequence ID" value="TYQ07755.1"/>
    <property type="molecule type" value="Genomic_DNA"/>
</dbReference>
<dbReference type="GO" id="GO:0046872">
    <property type="term" value="F:metal ion binding"/>
    <property type="evidence" value="ECO:0007669"/>
    <property type="project" value="UniProtKB-KW"/>
</dbReference>
<evidence type="ECO:0000256" key="1">
    <source>
        <dbReference type="ARBA" id="ARBA00008779"/>
    </source>
</evidence>
<dbReference type="Pfam" id="PF00884">
    <property type="entry name" value="Sulfatase"/>
    <property type="match status" value="1"/>
</dbReference>
<evidence type="ECO:0000259" key="5">
    <source>
        <dbReference type="Pfam" id="PF00884"/>
    </source>
</evidence>
<name>A0A652YVM3_NOCGL</name>
<dbReference type="CDD" id="cd16025">
    <property type="entry name" value="PAS_like"/>
    <property type="match status" value="1"/>
</dbReference>
<dbReference type="GO" id="GO:0016787">
    <property type="term" value="F:hydrolase activity"/>
    <property type="evidence" value="ECO:0007669"/>
    <property type="project" value="UniProtKB-KW"/>
</dbReference>
<dbReference type="InterPro" id="IPR024607">
    <property type="entry name" value="Sulfatase_CS"/>
</dbReference>
<dbReference type="InterPro" id="IPR050738">
    <property type="entry name" value="Sulfatase"/>
</dbReference>
<feature type="domain" description="Sulfatase N-terminal" evidence="5">
    <location>
        <begin position="6"/>
        <end position="420"/>
    </location>
</feature>
<dbReference type="PANTHER" id="PTHR42693:SF43">
    <property type="entry name" value="BLL2667 PROTEIN"/>
    <property type="match status" value="1"/>
</dbReference>